<dbReference type="EMBL" id="BGPR01015504">
    <property type="protein sequence ID" value="GBN69507.1"/>
    <property type="molecule type" value="Genomic_DNA"/>
</dbReference>
<protein>
    <submittedName>
        <fullName evidence="1">Uncharacterized protein</fullName>
    </submittedName>
</protein>
<dbReference type="Proteomes" id="UP000499080">
    <property type="component" value="Unassembled WGS sequence"/>
</dbReference>
<organism evidence="1 2">
    <name type="scientific">Araneus ventricosus</name>
    <name type="common">Orbweaver spider</name>
    <name type="synonym">Epeira ventricosa</name>
    <dbReference type="NCBI Taxonomy" id="182803"/>
    <lineage>
        <taxon>Eukaryota</taxon>
        <taxon>Metazoa</taxon>
        <taxon>Ecdysozoa</taxon>
        <taxon>Arthropoda</taxon>
        <taxon>Chelicerata</taxon>
        <taxon>Arachnida</taxon>
        <taxon>Araneae</taxon>
        <taxon>Araneomorphae</taxon>
        <taxon>Entelegynae</taxon>
        <taxon>Araneoidea</taxon>
        <taxon>Araneidae</taxon>
        <taxon>Araneus</taxon>
    </lineage>
</organism>
<evidence type="ECO:0000313" key="2">
    <source>
        <dbReference type="Proteomes" id="UP000499080"/>
    </source>
</evidence>
<comment type="caution">
    <text evidence="1">The sequence shown here is derived from an EMBL/GenBank/DDBJ whole genome shotgun (WGS) entry which is preliminary data.</text>
</comment>
<name>A0A4Y2R1G5_ARAVE</name>
<accession>A0A4Y2R1G5</accession>
<gene>
    <name evidence="1" type="ORF">AVEN_56978_1</name>
</gene>
<dbReference type="AlphaFoldDB" id="A0A4Y2R1G5"/>
<keyword evidence="2" id="KW-1185">Reference proteome</keyword>
<sequence length="174" mass="19349">MGRSGPLLNGRSKDLSQYLGAVNFDDEDTGTNFDDGVPGISFSRVEGVSDWVIFPVESAADMSCAEGVENVELVTLASFIASTGELGVDEEDYLYAVDSWVGNEYVHYYDERESPGLFLDGFDFLPDPHMSTQIARSPDLLYTGHLNLHLIFLVYDFDLDIRNPTPRILERPSV</sequence>
<evidence type="ECO:0000313" key="1">
    <source>
        <dbReference type="EMBL" id="GBN69507.1"/>
    </source>
</evidence>
<proteinExistence type="predicted"/>
<reference evidence="1 2" key="1">
    <citation type="journal article" date="2019" name="Sci. Rep.">
        <title>Orb-weaving spider Araneus ventricosus genome elucidates the spidroin gene catalogue.</title>
        <authorList>
            <person name="Kono N."/>
            <person name="Nakamura H."/>
            <person name="Ohtoshi R."/>
            <person name="Moran D.A.P."/>
            <person name="Shinohara A."/>
            <person name="Yoshida Y."/>
            <person name="Fujiwara M."/>
            <person name="Mori M."/>
            <person name="Tomita M."/>
            <person name="Arakawa K."/>
        </authorList>
    </citation>
    <scope>NUCLEOTIDE SEQUENCE [LARGE SCALE GENOMIC DNA]</scope>
</reference>